<keyword evidence="4 5" id="KW-0472">Membrane</keyword>
<dbReference type="InterPro" id="IPR003689">
    <property type="entry name" value="ZIP"/>
</dbReference>
<dbReference type="AlphaFoldDB" id="A0A0W8E5N2"/>
<dbReference type="GO" id="GO:0005385">
    <property type="term" value="F:zinc ion transmembrane transporter activity"/>
    <property type="evidence" value="ECO:0007669"/>
    <property type="project" value="TreeGrafter"/>
</dbReference>
<dbReference type="PANTHER" id="PTHR11040:SF205">
    <property type="entry name" value="ZINC TRANSPORTER ZUPT"/>
    <property type="match status" value="1"/>
</dbReference>
<feature type="transmembrane region" description="Helical" evidence="5">
    <location>
        <begin position="90"/>
        <end position="106"/>
    </location>
</feature>
<feature type="transmembrane region" description="Helical" evidence="5">
    <location>
        <begin position="156"/>
        <end position="179"/>
    </location>
</feature>
<reference evidence="6" key="1">
    <citation type="journal article" date="2015" name="Proc. Natl. Acad. Sci. U.S.A.">
        <title>Networks of energetic and metabolic interactions define dynamics in microbial communities.</title>
        <authorList>
            <person name="Embree M."/>
            <person name="Liu J.K."/>
            <person name="Al-Bassam M.M."/>
            <person name="Zengler K."/>
        </authorList>
    </citation>
    <scope>NUCLEOTIDE SEQUENCE</scope>
</reference>
<keyword evidence="2 5" id="KW-0812">Transmembrane</keyword>
<protein>
    <submittedName>
        <fullName evidence="6">Zinc transporter, zip family</fullName>
    </submittedName>
</protein>
<dbReference type="GO" id="GO:0016020">
    <property type="term" value="C:membrane"/>
    <property type="evidence" value="ECO:0007669"/>
    <property type="project" value="UniProtKB-SubCell"/>
</dbReference>
<evidence type="ECO:0000256" key="4">
    <source>
        <dbReference type="ARBA" id="ARBA00023136"/>
    </source>
</evidence>
<evidence type="ECO:0000313" key="6">
    <source>
        <dbReference type="EMBL" id="KUG03975.1"/>
    </source>
</evidence>
<feature type="transmembrane region" description="Helical" evidence="5">
    <location>
        <begin position="6"/>
        <end position="24"/>
    </location>
</feature>
<comment type="subcellular location">
    <subcellularLocation>
        <location evidence="1">Membrane</location>
        <topology evidence="1">Multi-pass membrane protein</topology>
    </subcellularLocation>
</comment>
<dbReference type="EMBL" id="LNQE01001864">
    <property type="protein sequence ID" value="KUG03975.1"/>
    <property type="molecule type" value="Genomic_DNA"/>
</dbReference>
<evidence type="ECO:0000256" key="2">
    <source>
        <dbReference type="ARBA" id="ARBA00022692"/>
    </source>
</evidence>
<evidence type="ECO:0000256" key="3">
    <source>
        <dbReference type="ARBA" id="ARBA00022989"/>
    </source>
</evidence>
<feature type="transmembrane region" description="Helical" evidence="5">
    <location>
        <begin position="59"/>
        <end position="78"/>
    </location>
</feature>
<feature type="transmembrane region" description="Helical" evidence="5">
    <location>
        <begin position="185"/>
        <end position="206"/>
    </location>
</feature>
<gene>
    <name evidence="6" type="ORF">ASZ90_018638</name>
</gene>
<dbReference type="PANTHER" id="PTHR11040">
    <property type="entry name" value="ZINC/IRON TRANSPORTER"/>
    <property type="match status" value="1"/>
</dbReference>
<feature type="transmembrane region" description="Helical" evidence="5">
    <location>
        <begin position="218"/>
        <end position="233"/>
    </location>
</feature>
<evidence type="ECO:0000256" key="1">
    <source>
        <dbReference type="ARBA" id="ARBA00004141"/>
    </source>
</evidence>
<accession>A0A0W8E5N2</accession>
<feature type="transmembrane region" description="Helical" evidence="5">
    <location>
        <begin position="33"/>
        <end position="53"/>
    </location>
</feature>
<comment type="caution">
    <text evidence="6">The sequence shown here is derived from an EMBL/GenBank/DDBJ whole genome shotgun (WGS) entry which is preliminary data.</text>
</comment>
<name>A0A0W8E5N2_9ZZZZ</name>
<sequence>MQQVLIMGLAAGFCTVLGAGILFVKKDWNDRSLAVFLGLAAGVMAAVVLVDMLPSALLYDYRAALSGVLIGFLGLWLLNRILFSGVNGGDTLLGLGYLIMLGIAMHDLPEGMAIALGSELKARTGMVIALAIGIHNIPEGMAIAAPLLMGGLRKSVLLIQVLLLGLITPLGTICGFMLMEALPGILPWLMGVASGIMGFLVLCQLWPEAGRKGKSYRWRGLILGIIVILMATFV</sequence>
<organism evidence="6">
    <name type="scientific">hydrocarbon metagenome</name>
    <dbReference type="NCBI Taxonomy" id="938273"/>
    <lineage>
        <taxon>unclassified sequences</taxon>
        <taxon>metagenomes</taxon>
        <taxon>ecological metagenomes</taxon>
    </lineage>
</organism>
<keyword evidence="3 5" id="KW-1133">Transmembrane helix</keyword>
<evidence type="ECO:0000256" key="5">
    <source>
        <dbReference type="SAM" id="Phobius"/>
    </source>
</evidence>
<proteinExistence type="predicted"/>
<feature type="transmembrane region" description="Helical" evidence="5">
    <location>
        <begin position="126"/>
        <end position="149"/>
    </location>
</feature>
<dbReference type="Pfam" id="PF02535">
    <property type="entry name" value="Zip"/>
    <property type="match status" value="1"/>
</dbReference>